<feature type="domain" description="F-box" evidence="1">
    <location>
        <begin position="11"/>
        <end position="50"/>
    </location>
</feature>
<dbReference type="InterPro" id="IPR013187">
    <property type="entry name" value="F-box-assoc_dom_typ3"/>
</dbReference>
<dbReference type="PANTHER" id="PTHR31111:SF105">
    <property type="entry name" value="F-BOX DOMAIN-CONTAINING PROTEIN"/>
    <property type="match status" value="1"/>
</dbReference>
<dbReference type="Pfam" id="PF08268">
    <property type="entry name" value="FBA_3"/>
    <property type="match status" value="1"/>
</dbReference>
<reference evidence="2" key="1">
    <citation type="submission" date="2020-01" db="EMBL/GenBank/DDBJ databases">
        <authorList>
            <person name="Mishra B."/>
        </authorList>
    </citation>
    <scope>NUCLEOTIDE SEQUENCE [LARGE SCALE GENOMIC DNA]</scope>
</reference>
<dbReference type="OrthoDB" id="687122at2759"/>
<dbReference type="SUPFAM" id="SSF50965">
    <property type="entry name" value="Galactose oxidase, central domain"/>
    <property type="match status" value="1"/>
</dbReference>
<dbReference type="InterPro" id="IPR017451">
    <property type="entry name" value="F-box-assoc_interact_dom"/>
</dbReference>
<evidence type="ECO:0000313" key="2">
    <source>
        <dbReference type="EMBL" id="CAA7047998.1"/>
    </source>
</evidence>
<dbReference type="InterPro" id="IPR001810">
    <property type="entry name" value="F-box_dom"/>
</dbReference>
<dbReference type="InterPro" id="IPR011043">
    <property type="entry name" value="Gal_Oxase/kelch_b-propeller"/>
</dbReference>
<dbReference type="NCBIfam" id="TIGR01640">
    <property type="entry name" value="F_box_assoc_1"/>
    <property type="match status" value="1"/>
</dbReference>
<dbReference type="PANTHER" id="PTHR31111">
    <property type="entry name" value="BNAA05G37150D PROTEIN-RELATED"/>
    <property type="match status" value="1"/>
</dbReference>
<gene>
    <name evidence="2" type="ORF">MERR_LOCUS35233</name>
</gene>
<proteinExistence type="predicted"/>
<dbReference type="Proteomes" id="UP000467841">
    <property type="component" value="Unassembled WGS sequence"/>
</dbReference>
<sequence>MARKVSTNMSIPLDLTVEILMKLPTKSLARFRCVSYQWASAIDKFIVIDSIVIRSLTQPPRDPHFIFDMCSSYDPFLRMRRVSPQTLSTLSYTYLYHKKNEEQLYHEKILGRSNGFAAQFQYVRGLIGYWRSGDNGQLTIHNPTTSQSVCLPVTRLAPTLFYLFGYDPFKNQYKVVCISTKGQSSCKVFILGFPSKEWWNMECSIGHHYPFDQAVCIDGKIYYKARTANWSEVLVSFDVRFEKFSLVQAPEDLPLFQGASLLVNYQGKLGCICCDEYNHEDVHMWVMEDAEKQEWSKKTFFNVLQDLPSWDMKLAGVTHPGGEIVIVHRNYLSEFASEVFYYDPKQDSRRRVEIQTTGSLVRVRPSENVTIWAVTDHVENLMSLKFDAY</sequence>
<dbReference type="SMART" id="SM00256">
    <property type="entry name" value="FBOX"/>
    <property type="match status" value="1"/>
</dbReference>
<protein>
    <recommendedName>
        <fullName evidence="1">F-box domain-containing protein</fullName>
    </recommendedName>
</protein>
<dbReference type="AlphaFoldDB" id="A0A6D2JV72"/>
<organism evidence="2 3">
    <name type="scientific">Microthlaspi erraticum</name>
    <dbReference type="NCBI Taxonomy" id="1685480"/>
    <lineage>
        <taxon>Eukaryota</taxon>
        <taxon>Viridiplantae</taxon>
        <taxon>Streptophyta</taxon>
        <taxon>Embryophyta</taxon>
        <taxon>Tracheophyta</taxon>
        <taxon>Spermatophyta</taxon>
        <taxon>Magnoliopsida</taxon>
        <taxon>eudicotyledons</taxon>
        <taxon>Gunneridae</taxon>
        <taxon>Pentapetalae</taxon>
        <taxon>rosids</taxon>
        <taxon>malvids</taxon>
        <taxon>Brassicales</taxon>
        <taxon>Brassicaceae</taxon>
        <taxon>Coluteocarpeae</taxon>
        <taxon>Microthlaspi</taxon>
    </lineage>
</organism>
<evidence type="ECO:0000313" key="3">
    <source>
        <dbReference type="Proteomes" id="UP000467841"/>
    </source>
</evidence>
<name>A0A6D2JV72_9BRAS</name>
<dbReference type="Pfam" id="PF00646">
    <property type="entry name" value="F-box"/>
    <property type="match status" value="1"/>
</dbReference>
<comment type="caution">
    <text evidence="2">The sequence shown here is derived from an EMBL/GenBank/DDBJ whole genome shotgun (WGS) entry which is preliminary data.</text>
</comment>
<accession>A0A6D2JV72</accession>
<keyword evidence="3" id="KW-1185">Reference proteome</keyword>
<dbReference type="SUPFAM" id="SSF81383">
    <property type="entry name" value="F-box domain"/>
    <property type="match status" value="1"/>
</dbReference>
<dbReference type="InterPro" id="IPR036047">
    <property type="entry name" value="F-box-like_dom_sf"/>
</dbReference>
<dbReference type="EMBL" id="CACVBM020001385">
    <property type="protein sequence ID" value="CAA7047998.1"/>
    <property type="molecule type" value="Genomic_DNA"/>
</dbReference>
<evidence type="ECO:0000259" key="1">
    <source>
        <dbReference type="SMART" id="SM00256"/>
    </source>
</evidence>